<evidence type="ECO:0000256" key="4">
    <source>
        <dbReference type="PROSITE-ProRule" id="PRU01024"/>
    </source>
</evidence>
<evidence type="ECO:0000256" key="6">
    <source>
        <dbReference type="SAM" id="MobiDB-lite"/>
    </source>
</evidence>
<dbReference type="Pfam" id="PF01938">
    <property type="entry name" value="TRAM"/>
    <property type="match status" value="1"/>
</dbReference>
<dbReference type="InterPro" id="IPR002792">
    <property type="entry name" value="TRAM_dom"/>
</dbReference>
<dbReference type="PROSITE" id="PS51687">
    <property type="entry name" value="SAM_MT_RNA_M5U"/>
    <property type="match status" value="1"/>
</dbReference>
<dbReference type="KEGG" id="bii:BINDI_0457"/>
<comment type="similarity">
    <text evidence="4">Belongs to the class I-like SAM-binding methyltransferase superfamily. RNA M5U methyltransferase family.</text>
</comment>
<keyword evidence="1 4" id="KW-0489">Methyltransferase</keyword>
<dbReference type="RefSeq" id="WP_033489886.1">
    <property type="nucleotide sequence ID" value="NZ_CP006018.1"/>
</dbReference>
<dbReference type="AlphaFoldDB" id="A0A087VTW8"/>
<keyword evidence="9" id="KW-1185">Reference proteome</keyword>
<name>A0A087VTW8_9BIFI</name>
<dbReference type="EMBL" id="CP006018">
    <property type="protein sequence ID" value="AIC91738.1"/>
    <property type="molecule type" value="Genomic_DNA"/>
</dbReference>
<dbReference type="EC" id="2.1.1.190" evidence="8"/>
<feature type="binding site" evidence="4">
    <location>
        <position position="356"/>
    </location>
    <ligand>
        <name>S-adenosyl-L-methionine</name>
        <dbReference type="ChEBI" id="CHEBI:59789"/>
    </ligand>
</feature>
<dbReference type="PANTHER" id="PTHR11061:SF30">
    <property type="entry name" value="TRNA (URACIL(54)-C(5))-METHYLTRANSFERASE"/>
    <property type="match status" value="1"/>
</dbReference>
<evidence type="ECO:0000256" key="3">
    <source>
        <dbReference type="ARBA" id="ARBA00022691"/>
    </source>
</evidence>
<dbReference type="Gene3D" id="3.40.50.150">
    <property type="entry name" value="Vaccinia Virus protein VP39"/>
    <property type="match status" value="1"/>
</dbReference>
<feature type="binding site" evidence="4">
    <location>
        <position position="307"/>
    </location>
    <ligand>
        <name>S-adenosyl-L-methionine</name>
        <dbReference type="ChEBI" id="CHEBI:59789"/>
    </ligand>
</feature>
<accession>A0A087VTW8</accession>
<dbReference type="OrthoDB" id="9804590at2"/>
<feature type="active site" description="Nucleophile" evidence="4">
    <location>
        <position position="383"/>
    </location>
</feature>
<protein>
    <submittedName>
        <fullName evidence="8">tRNA (Uracil-5-)-methyltransferase</fullName>
        <ecNumber evidence="8">2.1.1.190</ecNumber>
    </submittedName>
</protein>
<reference evidence="8 9" key="1">
    <citation type="journal article" date="2014" name="Appl. Environ. Microbiol.">
        <title>Genomic encyclopedia of type strains of the genus Bifidobacterium.</title>
        <authorList>
            <person name="Milani C."/>
            <person name="Lugli G.A."/>
            <person name="Duranti S."/>
            <person name="Turroni F."/>
            <person name="Bottacini F."/>
            <person name="Mangifesta M."/>
            <person name="Sanchez B."/>
            <person name="Viappiani A."/>
            <person name="Mancabelli L."/>
            <person name="Taminiau B."/>
            <person name="Delcenserie V."/>
            <person name="Barrangou R."/>
            <person name="Margolles A."/>
            <person name="van Sinderen D."/>
            <person name="Ventura M."/>
        </authorList>
    </citation>
    <scope>NUCLEOTIDE SEQUENCE [LARGE SCALE GENOMIC DNA]</scope>
    <source>
        <strain evidence="8 9">LMG 11587</strain>
    </source>
</reference>
<dbReference type="GO" id="GO:0070041">
    <property type="term" value="F:rRNA (uridine-C5-)-methyltransferase activity"/>
    <property type="evidence" value="ECO:0007669"/>
    <property type="project" value="TreeGrafter"/>
</dbReference>
<dbReference type="InterPro" id="IPR029063">
    <property type="entry name" value="SAM-dependent_MTases_sf"/>
</dbReference>
<feature type="region of interest" description="Disordered" evidence="6">
    <location>
        <begin position="212"/>
        <end position="236"/>
    </location>
</feature>
<dbReference type="CDD" id="cd02440">
    <property type="entry name" value="AdoMet_MTases"/>
    <property type="match status" value="1"/>
</dbReference>
<feature type="binding site" evidence="4">
    <location>
        <position position="283"/>
    </location>
    <ligand>
        <name>S-adenosyl-L-methionine</name>
        <dbReference type="ChEBI" id="CHEBI:59789"/>
    </ligand>
</feature>
<sequence length="425" mass="46735">MDVELRIERYADQGRCVAHLDGRVVFVRFALPGELVRVRLDEPHKRQDRYCTGEVIEVLEASPDRREPVWPMAGPLAWGGGLGGADLIHVSLPGQLTWKADLIRQQMERLGGIRLEDVPIARPDDDTCPDGLHWRTRIDLVADDQGRPSMRRRGSHERVALESMPLASRRLLDQADELGLWNGGFKPGSRIRMAVPEPLDSQGTDGNFALQVDGRTEKGSDPLTERIRPNTGRPDEDTFTYRVDAGGFWQIHRLAPSLLSGAVLTEARRRIGEQKAPVVWDLYSGAGLFTLPLAAAFGGRSRILAVEGAAGAVTRARENLAAADMTNTEVRRGDVGRVLKHGVPKALAHPDLVLLDPPRAGAKAEVCRLLNQAAPSTIIYVACDPTSLARDTGTLLSLGYELADIHAYDIYPMTHHVETMAVFTR</sequence>
<dbReference type="Proteomes" id="UP000028569">
    <property type="component" value="Chromosome"/>
</dbReference>
<dbReference type="HOGENOM" id="CLU_014689_7_0_11"/>
<feature type="active site" evidence="5">
    <location>
        <position position="383"/>
    </location>
</feature>
<feature type="compositionally biased region" description="Basic and acidic residues" evidence="6">
    <location>
        <begin position="214"/>
        <end position="236"/>
    </location>
</feature>
<feature type="binding site" evidence="4">
    <location>
        <position position="250"/>
    </location>
    <ligand>
        <name>S-adenosyl-L-methionine</name>
        <dbReference type="ChEBI" id="CHEBI:59789"/>
    </ligand>
</feature>
<proteinExistence type="inferred from homology"/>
<dbReference type="InterPro" id="IPR010280">
    <property type="entry name" value="U5_MeTrfase_fam"/>
</dbReference>
<evidence type="ECO:0000313" key="9">
    <source>
        <dbReference type="Proteomes" id="UP000028569"/>
    </source>
</evidence>
<evidence type="ECO:0000256" key="5">
    <source>
        <dbReference type="PROSITE-ProRule" id="PRU10015"/>
    </source>
</evidence>
<keyword evidence="3 4" id="KW-0949">S-adenosyl-L-methionine</keyword>
<evidence type="ECO:0000259" key="7">
    <source>
        <dbReference type="PROSITE" id="PS50926"/>
    </source>
</evidence>
<dbReference type="InterPro" id="IPR012340">
    <property type="entry name" value="NA-bd_OB-fold"/>
</dbReference>
<evidence type="ECO:0000313" key="8">
    <source>
        <dbReference type="EMBL" id="AIC91738.1"/>
    </source>
</evidence>
<dbReference type="PROSITE" id="PS50926">
    <property type="entry name" value="TRAM"/>
    <property type="match status" value="1"/>
</dbReference>
<dbReference type="PROSITE" id="PS01230">
    <property type="entry name" value="TRMA_1"/>
    <property type="match status" value="1"/>
</dbReference>
<evidence type="ECO:0000256" key="1">
    <source>
        <dbReference type="ARBA" id="ARBA00022603"/>
    </source>
</evidence>
<dbReference type="SUPFAM" id="SSF53335">
    <property type="entry name" value="S-adenosyl-L-methionine-dependent methyltransferases"/>
    <property type="match status" value="1"/>
</dbReference>
<dbReference type="GO" id="GO:0070475">
    <property type="term" value="P:rRNA base methylation"/>
    <property type="evidence" value="ECO:0007669"/>
    <property type="project" value="TreeGrafter"/>
</dbReference>
<dbReference type="Gene3D" id="2.40.50.140">
    <property type="entry name" value="Nucleic acid-binding proteins"/>
    <property type="match status" value="1"/>
</dbReference>
<dbReference type="SUPFAM" id="SSF50249">
    <property type="entry name" value="Nucleic acid-binding proteins"/>
    <property type="match status" value="1"/>
</dbReference>
<keyword evidence="2 4" id="KW-0808">Transferase</keyword>
<dbReference type="PANTHER" id="PTHR11061">
    <property type="entry name" value="RNA M5U METHYLTRANSFERASE"/>
    <property type="match status" value="1"/>
</dbReference>
<gene>
    <name evidence="8" type="ORF">BINDI_0457</name>
</gene>
<dbReference type="InterPro" id="IPR030390">
    <property type="entry name" value="MeTrfase_TrmA_AS"/>
</dbReference>
<dbReference type="Pfam" id="PF05958">
    <property type="entry name" value="tRNA_U5-meth_tr"/>
    <property type="match status" value="1"/>
</dbReference>
<evidence type="ECO:0000256" key="2">
    <source>
        <dbReference type="ARBA" id="ARBA00022679"/>
    </source>
</evidence>
<feature type="domain" description="TRAM" evidence="7">
    <location>
        <begin position="1"/>
        <end position="57"/>
    </location>
</feature>
<organism evidence="8 9">
    <name type="scientific">Bifidobacterium [indicum] DSM 20214 = LMG 11587</name>
    <dbReference type="NCBI Taxonomy" id="1341694"/>
    <lineage>
        <taxon>Bacteria</taxon>
        <taxon>Bacillati</taxon>
        <taxon>Actinomycetota</taxon>
        <taxon>Actinomycetes</taxon>
        <taxon>Bifidobacteriales</taxon>
        <taxon>Bifidobacteriaceae</taxon>
        <taxon>Bifidobacterium</taxon>
    </lineage>
</organism>